<feature type="active site" description="Nucleophile" evidence="7">
    <location>
        <position position="169"/>
    </location>
</feature>
<name>A0ABT0VF72_9HYPH</name>
<evidence type="ECO:0000256" key="6">
    <source>
        <dbReference type="ARBA" id="ARBA00023316"/>
    </source>
</evidence>
<keyword evidence="3" id="KW-0808">Transferase</keyword>
<dbReference type="CDD" id="cd16913">
    <property type="entry name" value="YkuD_like"/>
    <property type="match status" value="1"/>
</dbReference>
<keyword evidence="4 7" id="KW-0133">Cell shape</keyword>
<keyword evidence="5 7" id="KW-0573">Peptidoglycan synthesis</keyword>
<keyword evidence="6 7" id="KW-0961">Cell wall biogenesis/degradation</keyword>
<evidence type="ECO:0000259" key="8">
    <source>
        <dbReference type="PROSITE" id="PS52029"/>
    </source>
</evidence>
<evidence type="ECO:0000313" key="10">
    <source>
        <dbReference type="Proteomes" id="UP001155079"/>
    </source>
</evidence>
<dbReference type="PANTHER" id="PTHR36699:SF1">
    <property type="entry name" value="L,D-TRANSPEPTIDASE YAFK-RELATED"/>
    <property type="match status" value="1"/>
</dbReference>
<proteinExistence type="inferred from homology"/>
<feature type="active site" description="Proton donor/acceptor" evidence="7">
    <location>
        <position position="161"/>
    </location>
</feature>
<accession>A0ABT0VF72</accession>
<dbReference type="InterPro" id="IPR005490">
    <property type="entry name" value="LD_TPept_cat_dom"/>
</dbReference>
<evidence type="ECO:0000256" key="4">
    <source>
        <dbReference type="ARBA" id="ARBA00022960"/>
    </source>
</evidence>
<dbReference type="InterPro" id="IPR038063">
    <property type="entry name" value="Transpep_catalytic_dom"/>
</dbReference>
<comment type="caution">
    <text evidence="9">The sequence shown here is derived from an EMBL/GenBank/DDBJ whole genome shotgun (WGS) entry which is preliminary data.</text>
</comment>
<protein>
    <submittedName>
        <fullName evidence="9">Murein L,D-transpeptidase</fullName>
    </submittedName>
</protein>
<sequence length="366" mass="39602">MMLSTASFRRPVATLKRVASKSVIAAAVAVLLSGCVADGLDGLSKSAPQLSSKTIAEMRKKKMSPTSPVLVRIFKQESELEVWKVDASGQYALFKTYPMCRWSGKLGPKMTNGDRQAPEGFYHVSAGMLNPNSQYYASFNLGYPNRLESALGYSGDALMVHGACSSSGCYAMTDQGVGEIYAIVQKALAGGQERFQVQAYPFRMTADNMALHKDDPNLPFWRTLKQGYDAFEFTRRQPKVSVCGRRYVFNTEFEGGEPTDPLAACPPAMSTADPGLMAKIEAENKKVETAMALTKSSAVFAYVDGGMHPSFRALLKKNGANKMAASISGIKYPVSRPDAALADPYAGPSIWKPVAKPEEAGATPER</sequence>
<comment type="similarity">
    <text evidence="2">Belongs to the YkuD family.</text>
</comment>
<dbReference type="SUPFAM" id="SSF141523">
    <property type="entry name" value="L,D-transpeptidase catalytic domain-like"/>
    <property type="match status" value="1"/>
</dbReference>
<evidence type="ECO:0000256" key="2">
    <source>
        <dbReference type="ARBA" id="ARBA00005992"/>
    </source>
</evidence>
<feature type="domain" description="L,D-TPase catalytic" evidence="8">
    <location>
        <begin position="69"/>
        <end position="200"/>
    </location>
</feature>
<dbReference type="Proteomes" id="UP001155079">
    <property type="component" value="Unassembled WGS sequence"/>
</dbReference>
<dbReference type="PANTHER" id="PTHR36699">
    <property type="entry name" value="LD-TRANSPEPTIDASE"/>
    <property type="match status" value="1"/>
</dbReference>
<dbReference type="EMBL" id="JAMQAY010000007">
    <property type="protein sequence ID" value="MCM2403120.1"/>
    <property type="molecule type" value="Genomic_DNA"/>
</dbReference>
<evidence type="ECO:0000256" key="1">
    <source>
        <dbReference type="ARBA" id="ARBA00004752"/>
    </source>
</evidence>
<comment type="pathway">
    <text evidence="1 7">Cell wall biogenesis; peptidoglycan biosynthesis.</text>
</comment>
<keyword evidence="10" id="KW-1185">Reference proteome</keyword>
<gene>
    <name evidence="9" type="ORF">NBH20_18280</name>
</gene>
<organism evidence="9 10">
    <name type="scientific">Ciceribacter sichuanensis</name>
    <dbReference type="NCBI Taxonomy" id="2949647"/>
    <lineage>
        <taxon>Bacteria</taxon>
        <taxon>Pseudomonadati</taxon>
        <taxon>Pseudomonadota</taxon>
        <taxon>Alphaproteobacteria</taxon>
        <taxon>Hyphomicrobiales</taxon>
        <taxon>Rhizobiaceae</taxon>
        <taxon>Ciceribacter</taxon>
    </lineage>
</organism>
<evidence type="ECO:0000256" key="7">
    <source>
        <dbReference type="PROSITE-ProRule" id="PRU01373"/>
    </source>
</evidence>
<evidence type="ECO:0000313" key="9">
    <source>
        <dbReference type="EMBL" id="MCM2403120.1"/>
    </source>
</evidence>
<dbReference type="Pfam" id="PF03734">
    <property type="entry name" value="YkuD"/>
    <property type="match status" value="1"/>
</dbReference>
<evidence type="ECO:0000256" key="5">
    <source>
        <dbReference type="ARBA" id="ARBA00022984"/>
    </source>
</evidence>
<dbReference type="PROSITE" id="PS52029">
    <property type="entry name" value="LD_TPASE"/>
    <property type="match status" value="1"/>
</dbReference>
<evidence type="ECO:0000256" key="3">
    <source>
        <dbReference type="ARBA" id="ARBA00022679"/>
    </source>
</evidence>
<reference evidence="9 10" key="1">
    <citation type="submission" date="2022-06" db="EMBL/GenBank/DDBJ databases">
        <authorList>
            <person name="Sun Q."/>
        </authorList>
    </citation>
    <scope>NUCLEOTIDE SEQUENCE [LARGE SCALE GENOMIC DNA]</scope>
    <source>
        <strain evidence="9 10">S153</strain>
    </source>
</reference>